<keyword evidence="1" id="KW-0472">Membrane</keyword>
<feature type="transmembrane region" description="Helical" evidence="1">
    <location>
        <begin position="14"/>
        <end position="33"/>
    </location>
</feature>
<gene>
    <name evidence="2" type="ORF">F0562_013340</name>
</gene>
<evidence type="ECO:0000256" key="1">
    <source>
        <dbReference type="SAM" id="Phobius"/>
    </source>
</evidence>
<accession>A0A5J4ZMQ6</accession>
<sequence>MPISTPTLETVPKIGSTSSMLFLLLFGGVFGFWRWEMITRKLRELAASAVWAIVDRDNDTSDDQMHWAAFDELEGKGGSKGDFVVGAPLSDGEQFDSPSPLRAKFLRCCTRFPWLIG</sequence>
<reference evidence="2 3" key="1">
    <citation type="submission" date="2019-09" db="EMBL/GenBank/DDBJ databases">
        <title>A chromosome-level genome assembly of the Chinese tupelo Nyssa sinensis.</title>
        <authorList>
            <person name="Yang X."/>
            <person name="Kang M."/>
            <person name="Yang Y."/>
            <person name="Xiong H."/>
            <person name="Wang M."/>
            <person name="Zhang Z."/>
            <person name="Wang Z."/>
            <person name="Wu H."/>
            <person name="Ma T."/>
            <person name="Liu J."/>
            <person name="Xi Z."/>
        </authorList>
    </citation>
    <scope>NUCLEOTIDE SEQUENCE [LARGE SCALE GENOMIC DNA]</scope>
    <source>
        <strain evidence="2">J267</strain>
        <tissue evidence="2">Leaf</tissue>
    </source>
</reference>
<organism evidence="2 3">
    <name type="scientific">Nyssa sinensis</name>
    <dbReference type="NCBI Taxonomy" id="561372"/>
    <lineage>
        <taxon>Eukaryota</taxon>
        <taxon>Viridiplantae</taxon>
        <taxon>Streptophyta</taxon>
        <taxon>Embryophyta</taxon>
        <taxon>Tracheophyta</taxon>
        <taxon>Spermatophyta</taxon>
        <taxon>Magnoliopsida</taxon>
        <taxon>eudicotyledons</taxon>
        <taxon>Gunneridae</taxon>
        <taxon>Pentapetalae</taxon>
        <taxon>asterids</taxon>
        <taxon>Cornales</taxon>
        <taxon>Nyssaceae</taxon>
        <taxon>Nyssa</taxon>
    </lineage>
</organism>
<proteinExistence type="predicted"/>
<keyword evidence="3" id="KW-1185">Reference proteome</keyword>
<dbReference type="EMBL" id="CM018049">
    <property type="protein sequence ID" value="KAA8519084.1"/>
    <property type="molecule type" value="Genomic_DNA"/>
</dbReference>
<evidence type="ECO:0000313" key="3">
    <source>
        <dbReference type="Proteomes" id="UP000325577"/>
    </source>
</evidence>
<keyword evidence="1" id="KW-0812">Transmembrane</keyword>
<dbReference type="Proteomes" id="UP000325577">
    <property type="component" value="Linkage Group LG6"/>
</dbReference>
<keyword evidence="1" id="KW-1133">Transmembrane helix</keyword>
<protein>
    <submittedName>
        <fullName evidence="2">Uncharacterized protein</fullName>
    </submittedName>
</protein>
<evidence type="ECO:0000313" key="2">
    <source>
        <dbReference type="EMBL" id="KAA8519084.1"/>
    </source>
</evidence>
<dbReference type="AlphaFoldDB" id="A0A5J4ZMQ6"/>
<name>A0A5J4ZMQ6_9ASTE</name>